<keyword evidence="1" id="KW-0433">Leucine-rich repeat</keyword>
<dbReference type="Gene3D" id="1.10.8.430">
    <property type="entry name" value="Helical domain of apoptotic protease-activating factors"/>
    <property type="match status" value="1"/>
</dbReference>
<sequence>MELGKQITEKCKRLPLAIVGVAGLLAKKEKRQEQWKQVAEMNFRKTMISLLITLWMAKGFVKQIEDRTLEDVAESYLWI</sequence>
<dbReference type="GO" id="GO:0043531">
    <property type="term" value="F:ADP binding"/>
    <property type="evidence" value="ECO:0007669"/>
    <property type="project" value="InterPro"/>
</dbReference>
<proteinExistence type="predicted"/>
<organism evidence="4 5">
    <name type="scientific">Escallonia herrerae</name>
    <dbReference type="NCBI Taxonomy" id="1293975"/>
    <lineage>
        <taxon>Eukaryota</taxon>
        <taxon>Viridiplantae</taxon>
        <taxon>Streptophyta</taxon>
        <taxon>Embryophyta</taxon>
        <taxon>Tracheophyta</taxon>
        <taxon>Spermatophyta</taxon>
        <taxon>Magnoliopsida</taxon>
        <taxon>eudicotyledons</taxon>
        <taxon>Gunneridae</taxon>
        <taxon>Pentapetalae</taxon>
        <taxon>asterids</taxon>
        <taxon>campanulids</taxon>
        <taxon>Escalloniales</taxon>
        <taxon>Escalloniaceae</taxon>
        <taxon>Escallonia</taxon>
    </lineage>
</organism>
<dbReference type="Proteomes" id="UP001188597">
    <property type="component" value="Unassembled WGS sequence"/>
</dbReference>
<name>A0AA89ANX0_9ASTE</name>
<accession>A0AA89ANX0</accession>
<evidence type="ECO:0000313" key="5">
    <source>
        <dbReference type="Proteomes" id="UP001188597"/>
    </source>
</evidence>
<evidence type="ECO:0000256" key="2">
    <source>
        <dbReference type="ARBA" id="ARBA00022741"/>
    </source>
</evidence>
<dbReference type="InterPro" id="IPR042197">
    <property type="entry name" value="Apaf_helical"/>
</dbReference>
<feature type="domain" description="Disease resistance protein winged helix" evidence="3">
    <location>
        <begin position="50"/>
        <end position="77"/>
    </location>
</feature>
<gene>
    <name evidence="4" type="ORF">RJ639_014899</name>
</gene>
<comment type="caution">
    <text evidence="4">The sequence shown here is derived from an EMBL/GenBank/DDBJ whole genome shotgun (WGS) entry which is preliminary data.</text>
</comment>
<evidence type="ECO:0000259" key="3">
    <source>
        <dbReference type="Pfam" id="PF23559"/>
    </source>
</evidence>
<protein>
    <recommendedName>
        <fullName evidence="3">Disease resistance protein winged helix domain-containing protein</fullName>
    </recommendedName>
</protein>
<keyword evidence="5" id="KW-1185">Reference proteome</keyword>
<evidence type="ECO:0000313" key="4">
    <source>
        <dbReference type="EMBL" id="KAK3008848.1"/>
    </source>
</evidence>
<keyword evidence="2" id="KW-0547">Nucleotide-binding</keyword>
<dbReference type="AlphaFoldDB" id="A0AA89ANX0"/>
<reference evidence="4" key="1">
    <citation type="submission" date="2022-12" db="EMBL/GenBank/DDBJ databases">
        <title>Draft genome assemblies for two species of Escallonia (Escalloniales).</title>
        <authorList>
            <person name="Chanderbali A."/>
            <person name="Dervinis C."/>
            <person name="Anghel I."/>
            <person name="Soltis D."/>
            <person name="Soltis P."/>
            <person name="Zapata F."/>
        </authorList>
    </citation>
    <scope>NUCLEOTIDE SEQUENCE</scope>
    <source>
        <strain evidence="4">UCBG64.0493</strain>
        <tissue evidence="4">Leaf</tissue>
    </source>
</reference>
<dbReference type="InterPro" id="IPR058922">
    <property type="entry name" value="WHD_DRP"/>
</dbReference>
<evidence type="ECO:0000256" key="1">
    <source>
        <dbReference type="ARBA" id="ARBA00022614"/>
    </source>
</evidence>
<dbReference type="EMBL" id="JAVXUP010001711">
    <property type="protein sequence ID" value="KAK3008848.1"/>
    <property type="molecule type" value="Genomic_DNA"/>
</dbReference>
<dbReference type="Pfam" id="PF23559">
    <property type="entry name" value="WHD_DRP"/>
    <property type="match status" value="1"/>
</dbReference>